<organism evidence="5 6">
    <name type="scientific">Methanosarcina mazei (strain ATCC BAA-159 / DSM 3647 / Goe1 / Go1 / JCM 11833 / OCM 88)</name>
    <name type="common">Methanosarcina frisia</name>
    <dbReference type="NCBI Taxonomy" id="192952"/>
    <lineage>
        <taxon>Archaea</taxon>
        <taxon>Methanobacteriati</taxon>
        <taxon>Methanobacteriota</taxon>
        <taxon>Stenosarchaea group</taxon>
        <taxon>Methanomicrobia</taxon>
        <taxon>Methanosarcinales</taxon>
        <taxon>Methanosarcinaceae</taxon>
        <taxon>Methanosarcina</taxon>
    </lineage>
</organism>
<feature type="domain" description="NAD(P)-binding" evidence="4">
    <location>
        <begin position="7"/>
        <end position="304"/>
    </location>
</feature>
<dbReference type="AlphaFoldDB" id="Q8PXP9"/>
<dbReference type="CDD" id="cd05246">
    <property type="entry name" value="dTDP_GD_SDR_e"/>
    <property type="match status" value="1"/>
</dbReference>
<dbReference type="GO" id="GO:0008460">
    <property type="term" value="F:dTDP-glucose 4,6-dehydratase activity"/>
    <property type="evidence" value="ECO:0007669"/>
    <property type="project" value="UniProtKB-EC"/>
</dbReference>
<name>Q8PXP9_METMA</name>
<dbReference type="InterPro" id="IPR005888">
    <property type="entry name" value="dTDP_Gluc_deHydtase"/>
</dbReference>
<evidence type="ECO:0000256" key="1">
    <source>
        <dbReference type="ARBA" id="ARBA00001911"/>
    </source>
</evidence>
<comment type="cofactor">
    <cofactor evidence="1">
        <name>NAD(+)</name>
        <dbReference type="ChEBI" id="CHEBI:57540"/>
    </cofactor>
</comment>
<dbReference type="InterPro" id="IPR036291">
    <property type="entry name" value="NAD(P)-bd_dom_sf"/>
</dbReference>
<dbReference type="KEGG" id="mma:MM_1167"/>
<evidence type="ECO:0000313" key="5">
    <source>
        <dbReference type="EMBL" id="AAM30863.1"/>
    </source>
</evidence>
<protein>
    <submittedName>
        <fullName evidence="5">dTDP-glucose 4,6-dehydratase</fullName>
        <ecNumber evidence="5">4.2.1.46</ecNumber>
    </submittedName>
</protein>
<dbReference type="SUPFAM" id="SSF51735">
    <property type="entry name" value="NAD(P)-binding Rossmann-fold domains"/>
    <property type="match status" value="1"/>
</dbReference>
<dbReference type="FunFam" id="3.40.50.720:FF:000304">
    <property type="entry name" value="UDP-glucose 4,6-dehydratase"/>
    <property type="match status" value="1"/>
</dbReference>
<dbReference type="PATRIC" id="fig|192952.21.peg.1366"/>
<accession>Q8PXP9</accession>
<dbReference type="InterPro" id="IPR016040">
    <property type="entry name" value="NAD(P)-bd_dom"/>
</dbReference>
<dbReference type="HOGENOM" id="CLU_007383_1_14_2"/>
<dbReference type="Pfam" id="PF16363">
    <property type="entry name" value="GDP_Man_Dehyd"/>
    <property type="match status" value="1"/>
</dbReference>
<evidence type="ECO:0000256" key="3">
    <source>
        <dbReference type="ARBA" id="ARBA00023239"/>
    </source>
</evidence>
<evidence type="ECO:0000256" key="2">
    <source>
        <dbReference type="ARBA" id="ARBA00023027"/>
    </source>
</evidence>
<evidence type="ECO:0000259" key="4">
    <source>
        <dbReference type="Pfam" id="PF16363"/>
    </source>
</evidence>
<dbReference type="NCBIfam" id="TIGR01181">
    <property type="entry name" value="dTDP_gluc_dehyt"/>
    <property type="match status" value="1"/>
</dbReference>
<gene>
    <name evidence="5" type="ordered locus">MM_1167</name>
</gene>
<evidence type="ECO:0000313" key="6">
    <source>
        <dbReference type="Proteomes" id="UP000000595"/>
    </source>
</evidence>
<dbReference type="Gene3D" id="3.40.50.720">
    <property type="entry name" value="NAD(P)-binding Rossmann-like Domain"/>
    <property type="match status" value="1"/>
</dbReference>
<keyword evidence="3 5" id="KW-0456">Lyase</keyword>
<proteinExistence type="predicted"/>
<dbReference type="Proteomes" id="UP000000595">
    <property type="component" value="Chromosome"/>
</dbReference>
<dbReference type="eggNOG" id="arCOG01371">
    <property type="taxonomic scope" value="Archaea"/>
</dbReference>
<sequence length="321" mass="36460">MTQLKLLVTGGCGFIGSNFIRYMLKKYPDYQIVNLDKLTYAGNPANLKDIENNPNYSFVKGDICDPVVVNEVIKTADQVVHFAAESHVDRSIEDGSVFVRTNVLGTNTLLQSALANKIKKFIHVSTDEVYGSTMEGSFTETDKLNPSSPYSSSKAGSDLLAMSYHTTYGLPVCITRCTNNFGPYQYPEKLIPFFISRLMEGKKVPVYGTGMNIRDWIYVEDHCSAIDFVLHKGSAGEIYNIDGGNELTNLEITHRLLKMLGKDESSIEYVEDRKGHDFRYSLDGSKLEKMGWKPRYDFDTALEKTVSWYVENKWWWEPLKR</sequence>
<dbReference type="EMBL" id="AE008384">
    <property type="protein sequence ID" value="AAM30863.1"/>
    <property type="molecule type" value="Genomic_DNA"/>
</dbReference>
<dbReference type="EC" id="4.2.1.46" evidence="5"/>
<reference evidence="5 6" key="1">
    <citation type="journal article" date="2002" name="J. Mol. Microbiol. Biotechnol.">
        <title>The genome of Methanosarcina mazei: evidence for lateral gene transfer between Bacteria and Archaea.</title>
        <authorList>
            <person name="Deppenmeier U."/>
            <person name="Johann A."/>
            <person name="Hartsch T."/>
            <person name="Merkl R."/>
            <person name="Schmitz R.A."/>
            <person name="Martinez-Arias R."/>
            <person name="Henne A."/>
            <person name="Wiezer A."/>
            <person name="Baumer S."/>
            <person name="Jacobi C."/>
            <person name="Bruggemann H."/>
            <person name="Lienard T."/>
            <person name="Christmann A."/>
            <person name="Bomeke M."/>
            <person name="Steckel S."/>
            <person name="Bhattacharyya A."/>
            <person name="Lykidis A."/>
            <person name="Overbeek R."/>
            <person name="Klenk H.P."/>
            <person name="Gunsalus R.P."/>
            <person name="Fritz H.J."/>
            <person name="Gottschalk G."/>
        </authorList>
    </citation>
    <scope>NUCLEOTIDE SEQUENCE [LARGE SCALE GENOMIC DNA]</scope>
    <source>
        <strain evidence="6">ATCC BAA-159 / DSM 3647 / Goe1 / Go1 / JCM 11833 / OCM 88</strain>
    </source>
</reference>
<keyword evidence="2" id="KW-0520">NAD</keyword>
<dbReference type="PANTHER" id="PTHR43000">
    <property type="entry name" value="DTDP-D-GLUCOSE 4,6-DEHYDRATASE-RELATED"/>
    <property type="match status" value="1"/>
</dbReference>
<dbReference type="GO" id="GO:0009225">
    <property type="term" value="P:nucleotide-sugar metabolic process"/>
    <property type="evidence" value="ECO:0007669"/>
    <property type="project" value="InterPro"/>
</dbReference>
<dbReference type="Gene3D" id="3.90.25.10">
    <property type="entry name" value="UDP-galactose 4-epimerase, domain 1"/>
    <property type="match status" value="1"/>
</dbReference>